<proteinExistence type="predicted"/>
<dbReference type="EMBL" id="LXQA010028287">
    <property type="protein sequence ID" value="MCH94838.1"/>
    <property type="molecule type" value="Genomic_DNA"/>
</dbReference>
<dbReference type="PANTHER" id="PTHR15052">
    <property type="entry name" value="RNA POLYMERASE III TRANSCRIPTION INITIATION FACTOR COMPLEX SUBUNIT"/>
    <property type="match status" value="1"/>
</dbReference>
<evidence type="ECO:0000256" key="4">
    <source>
        <dbReference type="SAM" id="MobiDB-lite"/>
    </source>
</evidence>
<accession>A0A392N769</accession>
<reference evidence="5 6" key="1">
    <citation type="journal article" date="2018" name="Front. Plant Sci.">
        <title>Red Clover (Trifolium pratense) and Zigzag Clover (T. medium) - A Picture of Genomic Similarities and Differences.</title>
        <authorList>
            <person name="Dluhosova J."/>
            <person name="Istvanek J."/>
            <person name="Nedelnik J."/>
            <person name="Repkova J."/>
        </authorList>
    </citation>
    <scope>NUCLEOTIDE SEQUENCE [LARGE SCALE GENOMIC DNA]</scope>
    <source>
        <strain evidence="6">cv. 10/8</strain>
        <tissue evidence="5">Leaf</tissue>
    </source>
</reference>
<sequence>SEEALSSQELPKRPKLSCSSKQKPFDNTVCSGGVSTNTLGVDNEKPDSGSIHEPKVFPPKMAALHKVRWNMNKGSERWLCFGGANGLILGLKLPEM</sequence>
<comment type="subcellular location">
    <subcellularLocation>
        <location evidence="1">Nucleus</location>
    </subcellularLocation>
</comment>
<evidence type="ECO:0000256" key="1">
    <source>
        <dbReference type="ARBA" id="ARBA00004123"/>
    </source>
</evidence>
<protein>
    <submittedName>
        <fullName evidence="5">Uncharacterized protein</fullName>
    </submittedName>
</protein>
<dbReference type="PANTHER" id="PTHR15052:SF2">
    <property type="entry name" value="GENERAL TRANSCRIPTION FACTOR 3C POLYPEPTIDE 2"/>
    <property type="match status" value="1"/>
</dbReference>
<dbReference type="GO" id="GO:0000127">
    <property type="term" value="C:transcription factor TFIIIC complex"/>
    <property type="evidence" value="ECO:0007669"/>
    <property type="project" value="TreeGrafter"/>
</dbReference>
<name>A0A392N769_9FABA</name>
<evidence type="ECO:0000313" key="6">
    <source>
        <dbReference type="Proteomes" id="UP000265520"/>
    </source>
</evidence>
<dbReference type="GO" id="GO:0006383">
    <property type="term" value="P:transcription by RNA polymerase III"/>
    <property type="evidence" value="ECO:0007669"/>
    <property type="project" value="TreeGrafter"/>
</dbReference>
<dbReference type="AlphaFoldDB" id="A0A392N769"/>
<comment type="caution">
    <text evidence="5">The sequence shown here is derived from an EMBL/GenBank/DDBJ whole genome shotgun (WGS) entry which is preliminary data.</text>
</comment>
<feature type="non-terminal residue" evidence="5">
    <location>
        <position position="1"/>
    </location>
</feature>
<feature type="compositionally biased region" description="Polar residues" evidence="4">
    <location>
        <begin position="28"/>
        <end position="40"/>
    </location>
</feature>
<evidence type="ECO:0000256" key="3">
    <source>
        <dbReference type="ARBA" id="ARBA00023242"/>
    </source>
</evidence>
<keyword evidence="2" id="KW-0804">Transcription</keyword>
<dbReference type="GO" id="GO:0005634">
    <property type="term" value="C:nucleus"/>
    <property type="evidence" value="ECO:0007669"/>
    <property type="project" value="UniProtKB-SubCell"/>
</dbReference>
<dbReference type="InterPro" id="IPR052416">
    <property type="entry name" value="GTF3C_component"/>
</dbReference>
<feature type="region of interest" description="Disordered" evidence="4">
    <location>
        <begin position="1"/>
        <end position="54"/>
    </location>
</feature>
<organism evidence="5 6">
    <name type="scientific">Trifolium medium</name>
    <dbReference type="NCBI Taxonomy" id="97028"/>
    <lineage>
        <taxon>Eukaryota</taxon>
        <taxon>Viridiplantae</taxon>
        <taxon>Streptophyta</taxon>
        <taxon>Embryophyta</taxon>
        <taxon>Tracheophyta</taxon>
        <taxon>Spermatophyta</taxon>
        <taxon>Magnoliopsida</taxon>
        <taxon>eudicotyledons</taxon>
        <taxon>Gunneridae</taxon>
        <taxon>Pentapetalae</taxon>
        <taxon>rosids</taxon>
        <taxon>fabids</taxon>
        <taxon>Fabales</taxon>
        <taxon>Fabaceae</taxon>
        <taxon>Papilionoideae</taxon>
        <taxon>50 kb inversion clade</taxon>
        <taxon>NPAAA clade</taxon>
        <taxon>Hologalegina</taxon>
        <taxon>IRL clade</taxon>
        <taxon>Trifolieae</taxon>
        <taxon>Trifolium</taxon>
    </lineage>
</organism>
<evidence type="ECO:0000256" key="2">
    <source>
        <dbReference type="ARBA" id="ARBA00023163"/>
    </source>
</evidence>
<feature type="compositionally biased region" description="Basic and acidic residues" evidence="4">
    <location>
        <begin position="42"/>
        <end position="54"/>
    </location>
</feature>
<evidence type="ECO:0000313" key="5">
    <source>
        <dbReference type="EMBL" id="MCH94838.1"/>
    </source>
</evidence>
<keyword evidence="6" id="KW-1185">Reference proteome</keyword>
<keyword evidence="3" id="KW-0539">Nucleus</keyword>
<dbReference type="Proteomes" id="UP000265520">
    <property type="component" value="Unassembled WGS sequence"/>
</dbReference>